<organism evidence="1 2">
    <name type="scientific">Myxacorys almedinensis A</name>
    <dbReference type="NCBI Taxonomy" id="2690445"/>
    <lineage>
        <taxon>Bacteria</taxon>
        <taxon>Bacillati</taxon>
        <taxon>Cyanobacteriota</taxon>
        <taxon>Cyanophyceae</taxon>
        <taxon>Leptolyngbyales</taxon>
        <taxon>Leptolyngbyaceae</taxon>
        <taxon>Myxacorys</taxon>
        <taxon>Myxacorys almedinensis</taxon>
    </lineage>
</organism>
<gene>
    <name evidence="1" type="ORF">GS601_17390</name>
</gene>
<name>A0A8J8CJI8_9CYAN</name>
<evidence type="ECO:0000313" key="1">
    <source>
        <dbReference type="EMBL" id="NDJ19038.1"/>
    </source>
</evidence>
<keyword evidence="2" id="KW-1185">Reference proteome</keyword>
<comment type="caution">
    <text evidence="1">The sequence shown here is derived from an EMBL/GenBank/DDBJ whole genome shotgun (WGS) entry which is preliminary data.</text>
</comment>
<proteinExistence type="predicted"/>
<reference evidence="1" key="1">
    <citation type="submission" date="2019-12" db="EMBL/GenBank/DDBJ databases">
        <title>High-Quality draft genome sequences of three cyanobacteria isolated from the limestone walls of the Old Cathedral of Coimbra.</title>
        <authorList>
            <person name="Tiago I."/>
            <person name="Soares F."/>
            <person name="Portugal A."/>
        </authorList>
    </citation>
    <scope>NUCLEOTIDE SEQUENCE</scope>
    <source>
        <strain evidence="1">A</strain>
    </source>
</reference>
<dbReference type="RefSeq" id="WP_162424565.1">
    <property type="nucleotide sequence ID" value="NZ_WVIE01000023.1"/>
</dbReference>
<sequence length="67" mass="7815">MDSKKTKLELLRELLSDATWHWGDELAVKVGHRFGATIKLARDKGYLIETNRVGLKNRYRMLKTSVR</sequence>
<accession>A0A8J8CJI8</accession>
<dbReference type="Proteomes" id="UP000646053">
    <property type="component" value="Unassembled WGS sequence"/>
</dbReference>
<protein>
    <submittedName>
        <fullName evidence="1">Uncharacterized protein</fullName>
    </submittedName>
</protein>
<dbReference type="EMBL" id="WVIE01000023">
    <property type="protein sequence ID" value="NDJ19038.1"/>
    <property type="molecule type" value="Genomic_DNA"/>
</dbReference>
<evidence type="ECO:0000313" key="2">
    <source>
        <dbReference type="Proteomes" id="UP000646053"/>
    </source>
</evidence>
<dbReference type="AlphaFoldDB" id="A0A8J8CJI8"/>